<evidence type="ECO:0000313" key="4">
    <source>
        <dbReference type="EMBL" id="KAF5744160.1"/>
    </source>
</evidence>
<keyword evidence="2" id="KW-0805">Transcription regulation</keyword>
<dbReference type="PANTHER" id="PTHR13068:SF133">
    <property type="entry name" value="MITOCHONDRIAL TRANSCRIPTION TERMINATION FACTOR FAMILY PROTEIN"/>
    <property type="match status" value="1"/>
</dbReference>
<evidence type="ECO:0000256" key="2">
    <source>
        <dbReference type="ARBA" id="ARBA00022472"/>
    </source>
</evidence>
<keyword evidence="5" id="KW-1185">Reference proteome</keyword>
<dbReference type="Gene3D" id="1.25.70.10">
    <property type="entry name" value="Transcription termination factor 3, mitochondrial"/>
    <property type="match status" value="1"/>
</dbReference>
<dbReference type="InterPro" id="IPR003690">
    <property type="entry name" value="MTERF"/>
</dbReference>
<dbReference type="EMBL" id="JAAARO010000008">
    <property type="protein sequence ID" value="KAF5744160.1"/>
    <property type="molecule type" value="Genomic_DNA"/>
</dbReference>
<dbReference type="PANTHER" id="PTHR13068">
    <property type="entry name" value="CGI-12 PROTEIN-RELATED"/>
    <property type="match status" value="1"/>
</dbReference>
<dbReference type="GO" id="GO:0003676">
    <property type="term" value="F:nucleic acid binding"/>
    <property type="evidence" value="ECO:0007669"/>
    <property type="project" value="InterPro"/>
</dbReference>
<dbReference type="Pfam" id="PF02536">
    <property type="entry name" value="mTERF"/>
    <property type="match status" value="1"/>
</dbReference>
<keyword evidence="2" id="KW-0804">Transcription</keyword>
<proteinExistence type="inferred from homology"/>
<dbReference type="InParanoid" id="A0A7J7DCS1"/>
<accession>A0A7J7DCS1</accession>
<comment type="caution">
    <text evidence="4">The sequence shown here is derived from an EMBL/GenBank/DDBJ whole genome shotgun (WGS) entry which is preliminary data.</text>
</comment>
<dbReference type="SMART" id="SM00733">
    <property type="entry name" value="Mterf"/>
    <property type="match status" value="5"/>
</dbReference>
<evidence type="ECO:0000313" key="5">
    <source>
        <dbReference type="Proteomes" id="UP000593562"/>
    </source>
</evidence>
<reference evidence="4 5" key="1">
    <citation type="journal article" date="2020" name="Nat. Commun.">
        <title>Genome of Tripterygium wilfordii and identification of cytochrome P450 involved in triptolide biosynthesis.</title>
        <authorList>
            <person name="Tu L."/>
            <person name="Su P."/>
            <person name="Zhang Z."/>
            <person name="Gao L."/>
            <person name="Wang J."/>
            <person name="Hu T."/>
            <person name="Zhou J."/>
            <person name="Zhang Y."/>
            <person name="Zhao Y."/>
            <person name="Liu Y."/>
            <person name="Song Y."/>
            <person name="Tong Y."/>
            <person name="Lu Y."/>
            <person name="Yang J."/>
            <person name="Xu C."/>
            <person name="Jia M."/>
            <person name="Peters R.J."/>
            <person name="Huang L."/>
            <person name="Gao W."/>
        </authorList>
    </citation>
    <scope>NUCLEOTIDE SEQUENCE [LARGE SCALE GENOMIC DNA]</scope>
    <source>
        <strain evidence="5">cv. XIE 37</strain>
        <tissue evidence="4">Leaf</tissue>
    </source>
</reference>
<sequence length="262" mass="30243">MVCSSRTILRHSLKNRIVPYYNFLKNLLKDDKKAALMLKRAACVRDFHNTAASCISLLQRHGVPHLSILRLLRHDVAVLFFKAEKFDEFVKMLSGMGFDPLDKNFILALRVVSGLSGESWERKMKAFKEWGLSKDEILLAFRRFPPFMALSEENISRKIEFLVTKMGWDPAAVVKVPCVLVHSMEKRIIPRCSVIQALLFKGLIKEKPPLSSFLIPIDKLFLERFVNRYQEQEPQLLDIFKEKMKVSDLGIGFEGLYELTPL</sequence>
<dbReference type="Proteomes" id="UP000593562">
    <property type="component" value="Unassembled WGS sequence"/>
</dbReference>
<comment type="similarity">
    <text evidence="1">Belongs to the mTERF family.</text>
</comment>
<evidence type="ECO:0000256" key="1">
    <source>
        <dbReference type="ARBA" id="ARBA00007692"/>
    </source>
</evidence>
<dbReference type="AlphaFoldDB" id="A0A7J7DCS1"/>
<protein>
    <recommendedName>
        <fullName evidence="6">Mitochondrial transcription termination factor family protein</fullName>
    </recommendedName>
</protein>
<evidence type="ECO:0000256" key="3">
    <source>
        <dbReference type="ARBA" id="ARBA00022946"/>
    </source>
</evidence>
<dbReference type="GO" id="GO:0006353">
    <property type="term" value="P:DNA-templated transcription termination"/>
    <property type="evidence" value="ECO:0007669"/>
    <property type="project" value="UniProtKB-KW"/>
</dbReference>
<keyword evidence="3" id="KW-0809">Transit peptide</keyword>
<evidence type="ECO:0008006" key="6">
    <source>
        <dbReference type="Google" id="ProtNLM"/>
    </source>
</evidence>
<keyword evidence="2" id="KW-0806">Transcription termination</keyword>
<dbReference type="FunFam" id="1.25.70.10:FF:000001">
    <property type="entry name" value="Mitochondrial transcription termination factor-like"/>
    <property type="match status" value="1"/>
</dbReference>
<name>A0A7J7DCS1_TRIWF</name>
<dbReference type="FunCoup" id="A0A7J7DCS1">
    <property type="interactions" value="326"/>
</dbReference>
<dbReference type="InterPro" id="IPR038538">
    <property type="entry name" value="MTERF_sf"/>
</dbReference>
<gene>
    <name evidence="4" type="ORF">HS088_TW08G00756</name>
</gene>
<organism evidence="4 5">
    <name type="scientific">Tripterygium wilfordii</name>
    <name type="common">Thunder God vine</name>
    <dbReference type="NCBI Taxonomy" id="458696"/>
    <lineage>
        <taxon>Eukaryota</taxon>
        <taxon>Viridiplantae</taxon>
        <taxon>Streptophyta</taxon>
        <taxon>Embryophyta</taxon>
        <taxon>Tracheophyta</taxon>
        <taxon>Spermatophyta</taxon>
        <taxon>Magnoliopsida</taxon>
        <taxon>eudicotyledons</taxon>
        <taxon>Gunneridae</taxon>
        <taxon>Pentapetalae</taxon>
        <taxon>rosids</taxon>
        <taxon>fabids</taxon>
        <taxon>Celastrales</taxon>
        <taxon>Celastraceae</taxon>
        <taxon>Tripterygium</taxon>
    </lineage>
</organism>